<evidence type="ECO:0000313" key="4">
    <source>
        <dbReference type="Proteomes" id="UP000324176"/>
    </source>
</evidence>
<organism evidence="1 3">
    <name type="scientific">Nitrosomonas communis</name>
    <dbReference type="NCBI Taxonomy" id="44574"/>
    <lineage>
        <taxon>Bacteria</taxon>
        <taxon>Pseudomonadati</taxon>
        <taxon>Pseudomonadota</taxon>
        <taxon>Betaproteobacteria</taxon>
        <taxon>Nitrosomonadales</taxon>
        <taxon>Nitrosomonadaceae</taxon>
        <taxon>Nitrosomonas</taxon>
    </lineage>
</organism>
<dbReference type="Proteomes" id="UP000324176">
    <property type="component" value="Unassembled WGS sequence"/>
</dbReference>
<dbReference type="AlphaFoldDB" id="A0A0F7KJ75"/>
<name>A0A0F7KJ75_9PROT</name>
<sequence length="121" mass="13552">MKLSDDKKFITLSINEKLSANELSTLIYELSLLRAEMLPEVPYNLSVNGDDNMASMQEDPEIFITTIGDNIGLGFRDSGFGWLIFKLPHSQVCNIRDYLTAYTKSGTSDLFISNGSKNLLH</sequence>
<dbReference type="OrthoDB" id="9110673at2"/>
<dbReference type="PATRIC" id="fig|44574.3.peg.4144"/>
<reference evidence="2 4" key="3">
    <citation type="submission" date="2019-07" db="EMBL/GenBank/DDBJ databases">
        <title>Active sludge and wastewater microbial communities from Klosterneuburg, Austria.</title>
        <authorList>
            <person name="Wagner M."/>
        </authorList>
    </citation>
    <scope>NUCLEOTIDE SEQUENCE [LARGE SCALE GENOMIC DNA]</scope>
    <source>
        <strain evidence="2 4">Nm2</strain>
    </source>
</reference>
<reference evidence="1 3" key="2">
    <citation type="journal article" date="2016" name="Genome Announc.">
        <title>Genome Sequence of Nitrosomonas communis Strain Nm2, a Mesophilic Ammonia-Oxidizing Bacterium Isolated from Mediterranean Soil.</title>
        <authorList>
            <person name="Kozlowski J.A."/>
            <person name="Kits K.D."/>
            <person name="Stein L.Y."/>
        </authorList>
    </citation>
    <scope>NUCLEOTIDE SEQUENCE [LARGE SCALE GENOMIC DNA]</scope>
    <source>
        <strain evidence="1 3">Nm2</strain>
    </source>
</reference>
<evidence type="ECO:0000313" key="2">
    <source>
        <dbReference type="EMBL" id="TYP69927.1"/>
    </source>
</evidence>
<evidence type="ECO:0000313" key="3">
    <source>
        <dbReference type="Proteomes" id="UP000034156"/>
    </source>
</evidence>
<protein>
    <submittedName>
        <fullName evidence="1">Uncharacterized protein</fullName>
    </submittedName>
</protein>
<keyword evidence="3" id="KW-1185">Reference proteome</keyword>
<evidence type="ECO:0000313" key="1">
    <source>
        <dbReference type="EMBL" id="AKH39168.1"/>
    </source>
</evidence>
<dbReference type="KEGG" id="nco:AAW31_17230"/>
<dbReference type="EMBL" id="CP011451">
    <property type="protein sequence ID" value="AKH39168.1"/>
    <property type="molecule type" value="Genomic_DNA"/>
</dbReference>
<gene>
    <name evidence="1" type="ORF">AAW31_17230</name>
    <name evidence="2" type="ORF">BCL69_11333</name>
</gene>
<reference evidence="3" key="1">
    <citation type="submission" date="2015-05" db="EMBL/GenBank/DDBJ databases">
        <title>Draft genome of Nitrosomonas communis strain Nm2.</title>
        <authorList>
            <person name="Kozlowski J.A."/>
            <person name="Kits K.D."/>
            <person name="Stein L.Y."/>
        </authorList>
    </citation>
    <scope>NUCLEOTIDE SEQUENCE [LARGE SCALE GENOMIC DNA]</scope>
    <source>
        <strain evidence="3">Nm2</strain>
    </source>
</reference>
<accession>A0A0F7KJ75</accession>
<dbReference type="EMBL" id="VNHT01000133">
    <property type="protein sequence ID" value="TYP69927.1"/>
    <property type="molecule type" value="Genomic_DNA"/>
</dbReference>
<dbReference type="Proteomes" id="UP000034156">
    <property type="component" value="Chromosome"/>
</dbReference>
<dbReference type="RefSeq" id="WP_046851191.1">
    <property type="nucleotide sequence ID" value="NZ_CP011451.1"/>
</dbReference>
<proteinExistence type="predicted"/>